<dbReference type="FunFam" id="2.60.40.10:FF:001145">
    <property type="entry name" value="Jitterbug, isoform I"/>
    <property type="match status" value="1"/>
</dbReference>
<evidence type="ECO:0000256" key="3">
    <source>
        <dbReference type="PROSITE-ProRule" id="PRU00087"/>
    </source>
</evidence>
<feature type="repeat" description="Filamin" evidence="3">
    <location>
        <begin position="52"/>
        <end position="148"/>
    </location>
</feature>
<dbReference type="OrthoDB" id="18740at2759"/>
<dbReference type="InterPro" id="IPR017868">
    <property type="entry name" value="Filamin/ABP280_repeat-like"/>
</dbReference>
<gene>
    <name evidence="4" type="ORF">NAV_LOCUS2743</name>
</gene>
<organism evidence="4 5">
    <name type="scientific">Acanthocheilonema viteae</name>
    <name type="common">Filarial nematode worm</name>
    <name type="synonym">Dipetalonema viteae</name>
    <dbReference type="NCBI Taxonomy" id="6277"/>
    <lineage>
        <taxon>Eukaryota</taxon>
        <taxon>Metazoa</taxon>
        <taxon>Ecdysozoa</taxon>
        <taxon>Nematoda</taxon>
        <taxon>Chromadorea</taxon>
        <taxon>Rhabditida</taxon>
        <taxon>Spirurina</taxon>
        <taxon>Spiruromorpha</taxon>
        <taxon>Filarioidea</taxon>
        <taxon>Onchocercidae</taxon>
        <taxon>Acanthocheilonema</taxon>
    </lineage>
</organism>
<dbReference type="InterPro" id="IPR014756">
    <property type="entry name" value="Ig_E-set"/>
</dbReference>
<dbReference type="STRING" id="6277.A0A498SAM8"/>
<dbReference type="PROSITE" id="PS50194">
    <property type="entry name" value="FILAMIN_REPEAT"/>
    <property type="match status" value="2"/>
</dbReference>
<evidence type="ECO:0000313" key="4">
    <source>
        <dbReference type="EMBL" id="VBB27913.1"/>
    </source>
</evidence>
<dbReference type="InterPro" id="IPR001298">
    <property type="entry name" value="Filamin/ABP280_rpt"/>
</dbReference>
<dbReference type="GO" id="GO:0051015">
    <property type="term" value="F:actin filament binding"/>
    <property type="evidence" value="ECO:0007669"/>
    <property type="project" value="InterPro"/>
</dbReference>
<proteinExistence type="inferred from homology"/>
<comment type="similarity">
    <text evidence="1">Belongs to the filamin family.</text>
</comment>
<protein>
    <submittedName>
        <fullName evidence="4">Uncharacterized protein</fullName>
    </submittedName>
</protein>
<dbReference type="SMART" id="SM00557">
    <property type="entry name" value="IG_FLMN"/>
    <property type="match status" value="1"/>
</dbReference>
<evidence type="ECO:0000313" key="5">
    <source>
        <dbReference type="Proteomes" id="UP000276991"/>
    </source>
</evidence>
<dbReference type="AlphaFoldDB" id="A0A498SAM8"/>
<dbReference type="InterPro" id="IPR013783">
    <property type="entry name" value="Ig-like_fold"/>
</dbReference>
<dbReference type="EMBL" id="UPTC01000308">
    <property type="protein sequence ID" value="VBB27913.1"/>
    <property type="molecule type" value="Genomic_DNA"/>
</dbReference>
<evidence type="ECO:0000256" key="1">
    <source>
        <dbReference type="ARBA" id="ARBA00009238"/>
    </source>
</evidence>
<dbReference type="PANTHER" id="PTHR38537:SF16">
    <property type="entry name" value="CALPONIN-HOMOLOGY (CH) DOMAIN-CONTAINING PROTEIN"/>
    <property type="match status" value="1"/>
</dbReference>
<evidence type="ECO:0000256" key="2">
    <source>
        <dbReference type="ARBA" id="ARBA00022737"/>
    </source>
</evidence>
<dbReference type="GO" id="GO:0030036">
    <property type="term" value="P:actin cytoskeleton organization"/>
    <property type="evidence" value="ECO:0007669"/>
    <property type="project" value="InterPro"/>
</dbReference>
<keyword evidence="2" id="KW-0677">Repeat</keyword>
<dbReference type="PANTHER" id="PTHR38537">
    <property type="entry name" value="JITTERBUG, ISOFORM N"/>
    <property type="match status" value="1"/>
</dbReference>
<name>A0A498SAM8_ACAVI</name>
<dbReference type="InterPro" id="IPR044801">
    <property type="entry name" value="Filamin"/>
</dbReference>
<dbReference type="Pfam" id="PF00630">
    <property type="entry name" value="Filamin"/>
    <property type="match status" value="2"/>
</dbReference>
<dbReference type="Gene3D" id="2.60.40.10">
    <property type="entry name" value="Immunoglobulins"/>
    <property type="match status" value="2"/>
</dbReference>
<feature type="repeat" description="Filamin" evidence="3">
    <location>
        <begin position="1"/>
        <end position="51"/>
    </location>
</feature>
<keyword evidence="5" id="KW-1185">Reference proteome</keyword>
<sequence>MGPTKLAYCELYDLRDGTYTLSVRPSEIGKHTLVVKYSDEQVPGSPFVFNVSYPPDASKVRVYGPGIEHGILSTFKSNFVVETKGAGAGQLTVRVRGPKGAFNVEMQREKKQERTIHCKYEPKEPGDYQVEVKWHGEHVPGSPFLVMIVDTEQELQRFLCGDAPSPQPATPFIPPGWIGTPPPPPLFLGGPPPRGPYLQPHAAVLPLPSPTIQGTPLTGAHGSLMPYGTMPQPPHAMRTVIRPRFMSGY</sequence>
<accession>A0A498SAM8</accession>
<dbReference type="Proteomes" id="UP000276991">
    <property type="component" value="Unassembled WGS sequence"/>
</dbReference>
<dbReference type="SUPFAM" id="SSF81296">
    <property type="entry name" value="E set domains"/>
    <property type="match status" value="2"/>
</dbReference>
<reference evidence="4 5" key="1">
    <citation type="submission" date="2018-08" db="EMBL/GenBank/DDBJ databases">
        <authorList>
            <person name="Laetsch R D."/>
            <person name="Stevens L."/>
            <person name="Kumar S."/>
            <person name="Blaxter L. M."/>
        </authorList>
    </citation>
    <scope>NUCLEOTIDE SEQUENCE [LARGE SCALE GENOMIC DNA]</scope>
</reference>